<dbReference type="EC" id="3.4.11.21" evidence="2"/>
<sequence>MVTEHILRRLSAGGMPTSFEEAIPKSFLLSVDQAHAVHPNYSDKHEDNHKPALHKGPVIKINSNQRYATTAVSSSVVRLIAEKSDVPLQEFCIRNDLPCGTTIGPILSAKLGLLTLDIGGPQLAMHTHP</sequence>
<dbReference type="SUPFAM" id="SSF53187">
    <property type="entry name" value="Zn-dependent exopeptidases"/>
    <property type="match status" value="1"/>
</dbReference>
<proteinExistence type="inferred from homology"/>
<evidence type="ECO:0000313" key="4">
    <source>
        <dbReference type="EMBL" id="KAJ7376092.1"/>
    </source>
</evidence>
<evidence type="ECO:0000256" key="1">
    <source>
        <dbReference type="ARBA" id="ARBA00001335"/>
    </source>
</evidence>
<dbReference type="GO" id="GO:0004177">
    <property type="term" value="F:aminopeptidase activity"/>
    <property type="evidence" value="ECO:0007669"/>
    <property type="project" value="UniProtKB-KW"/>
</dbReference>
<organism evidence="4 5">
    <name type="scientific">Desmophyllum pertusum</name>
    <dbReference type="NCBI Taxonomy" id="174260"/>
    <lineage>
        <taxon>Eukaryota</taxon>
        <taxon>Metazoa</taxon>
        <taxon>Cnidaria</taxon>
        <taxon>Anthozoa</taxon>
        <taxon>Hexacorallia</taxon>
        <taxon>Scleractinia</taxon>
        <taxon>Caryophylliina</taxon>
        <taxon>Caryophylliidae</taxon>
        <taxon>Desmophyllum</taxon>
    </lineage>
</organism>
<name>A0A9X0CU32_9CNID</name>
<keyword evidence="3" id="KW-0479">Metal-binding</keyword>
<dbReference type="Pfam" id="PF02127">
    <property type="entry name" value="Peptidase_M18"/>
    <property type="match status" value="1"/>
</dbReference>
<keyword evidence="3" id="KW-0031">Aminopeptidase</keyword>
<keyword evidence="5" id="KW-1185">Reference proteome</keyword>
<dbReference type="AlphaFoldDB" id="A0A9X0CU32"/>
<dbReference type="Gene3D" id="3.40.630.10">
    <property type="entry name" value="Zn peptidases"/>
    <property type="match status" value="1"/>
</dbReference>
<dbReference type="OrthoDB" id="9880441at2759"/>
<dbReference type="PRINTS" id="PR00932">
    <property type="entry name" value="AMINO1PTASE"/>
</dbReference>
<dbReference type="GO" id="GO:0006508">
    <property type="term" value="P:proteolysis"/>
    <property type="evidence" value="ECO:0007669"/>
    <property type="project" value="UniProtKB-KW"/>
</dbReference>
<keyword evidence="3" id="KW-0482">Metalloprotease</keyword>
<accession>A0A9X0CU32</accession>
<comment type="catalytic activity">
    <reaction evidence="1">
        <text>Release of an N-terminal aspartate or glutamate from a peptide, with a preference for aspartate.</text>
        <dbReference type="EC" id="3.4.11.21"/>
    </reaction>
</comment>
<evidence type="ECO:0000313" key="5">
    <source>
        <dbReference type="Proteomes" id="UP001163046"/>
    </source>
</evidence>
<comment type="similarity">
    <text evidence="3">Belongs to the peptidase M18 family.</text>
</comment>
<keyword evidence="3" id="KW-0862">Zinc</keyword>
<evidence type="ECO:0000256" key="3">
    <source>
        <dbReference type="RuleBase" id="RU004386"/>
    </source>
</evidence>
<keyword evidence="3" id="KW-0378">Hydrolase</keyword>
<dbReference type="Proteomes" id="UP001163046">
    <property type="component" value="Unassembled WGS sequence"/>
</dbReference>
<comment type="caution">
    <text evidence="4">The sequence shown here is derived from an EMBL/GenBank/DDBJ whole genome shotgun (WGS) entry which is preliminary data.</text>
</comment>
<protein>
    <recommendedName>
        <fullName evidence="2">aspartyl aminopeptidase</fullName>
        <ecNumber evidence="2">3.4.11.21</ecNumber>
    </recommendedName>
</protein>
<dbReference type="GO" id="GO:0008237">
    <property type="term" value="F:metallopeptidase activity"/>
    <property type="evidence" value="ECO:0007669"/>
    <property type="project" value="UniProtKB-KW"/>
</dbReference>
<gene>
    <name evidence="4" type="ORF">OS493_036855</name>
</gene>
<dbReference type="InterPro" id="IPR001948">
    <property type="entry name" value="Peptidase_M18"/>
</dbReference>
<keyword evidence="3" id="KW-0645">Protease</keyword>
<dbReference type="GO" id="GO:0008270">
    <property type="term" value="F:zinc ion binding"/>
    <property type="evidence" value="ECO:0007669"/>
    <property type="project" value="InterPro"/>
</dbReference>
<reference evidence="4" key="1">
    <citation type="submission" date="2023-01" db="EMBL/GenBank/DDBJ databases">
        <title>Genome assembly of the deep-sea coral Lophelia pertusa.</title>
        <authorList>
            <person name="Herrera S."/>
            <person name="Cordes E."/>
        </authorList>
    </citation>
    <scope>NUCLEOTIDE SEQUENCE</scope>
    <source>
        <strain evidence="4">USNM1676648</strain>
        <tissue evidence="4">Polyp</tissue>
    </source>
</reference>
<evidence type="ECO:0000256" key="2">
    <source>
        <dbReference type="ARBA" id="ARBA00011965"/>
    </source>
</evidence>
<dbReference type="PANTHER" id="PTHR28570:SF3">
    <property type="entry name" value="ASPARTYL AMINOPEPTIDASE"/>
    <property type="match status" value="1"/>
</dbReference>
<dbReference type="PANTHER" id="PTHR28570">
    <property type="entry name" value="ASPARTYL AMINOPEPTIDASE"/>
    <property type="match status" value="1"/>
</dbReference>
<dbReference type="EMBL" id="MU826414">
    <property type="protein sequence ID" value="KAJ7376092.1"/>
    <property type="molecule type" value="Genomic_DNA"/>
</dbReference>